<dbReference type="AlphaFoldDB" id="A0AAV0LA86"/>
<proteinExistence type="inferred from homology"/>
<dbReference type="EMBL" id="CAMGYJ010000006">
    <property type="protein sequence ID" value="CAI0431420.1"/>
    <property type="molecule type" value="Genomic_DNA"/>
</dbReference>
<dbReference type="Pfam" id="PF13812">
    <property type="entry name" value="PPR_3"/>
    <property type="match status" value="1"/>
</dbReference>
<evidence type="ECO:0000256" key="1">
    <source>
        <dbReference type="ARBA" id="ARBA00007626"/>
    </source>
</evidence>
<name>A0AAV0LA86_9ROSI</name>
<feature type="repeat" description="PPR" evidence="3">
    <location>
        <begin position="204"/>
        <end position="238"/>
    </location>
</feature>
<dbReference type="NCBIfam" id="TIGR00756">
    <property type="entry name" value="PPR"/>
    <property type="match status" value="2"/>
</dbReference>
<evidence type="ECO:0000256" key="3">
    <source>
        <dbReference type="PROSITE-ProRule" id="PRU00708"/>
    </source>
</evidence>
<reference evidence="4" key="1">
    <citation type="submission" date="2022-08" db="EMBL/GenBank/DDBJ databases">
        <authorList>
            <person name="Gutierrez-Valencia J."/>
        </authorList>
    </citation>
    <scope>NUCLEOTIDE SEQUENCE</scope>
</reference>
<evidence type="ECO:0000313" key="4">
    <source>
        <dbReference type="EMBL" id="CAI0431420.1"/>
    </source>
</evidence>
<evidence type="ECO:0008006" key="6">
    <source>
        <dbReference type="Google" id="ProtNLM"/>
    </source>
</evidence>
<accession>A0AAV0LA86</accession>
<evidence type="ECO:0000256" key="2">
    <source>
        <dbReference type="ARBA" id="ARBA00022737"/>
    </source>
</evidence>
<sequence length="426" mass="48610">MPAISLFLALRLRRNFRITGGCCQILHPPLAAEKLIFGRFLTSSVPGGEQAVLDEEDEFRSTGQGSNGDDLRSRILRLRLPKRSATNVIENWVREGNPVTSSELRAISRELRKSQRYKHALELSEWMVSQERFELLDSDYATRIDLMTKVFGIDAAERYFESLPLAVKTAETYTALLHSYSAVKMIDKAEELYDRMKESNLSFSAVTYNEIMTLYMSVGKQEKVGSVVQELKDQKVTPDIFTYNLWISSCAANLDIDEARRVLDEMRRSSGCNDDWLRYIRIVGLYLTAGNLFNAESSGAVVEADKSITQRDWITYDFLVILYASLQNKEMIDQIWKSLRMTKQKMTSRNYVCILSSYLVLGHLKEVGEIIDQWKLCADTEFDAFVCGRLLNALYGNGLTEVADTFRMLLIERNCDPTNGSEERSS</sequence>
<gene>
    <name evidence="4" type="ORF">LITE_LOCUS23004</name>
</gene>
<dbReference type="PANTHER" id="PTHR45717">
    <property type="entry name" value="OS12G0527900 PROTEIN"/>
    <property type="match status" value="1"/>
</dbReference>
<evidence type="ECO:0000313" key="5">
    <source>
        <dbReference type="Proteomes" id="UP001154282"/>
    </source>
</evidence>
<keyword evidence="5" id="KW-1185">Reference proteome</keyword>
<dbReference type="Gene3D" id="1.25.40.10">
    <property type="entry name" value="Tetratricopeptide repeat domain"/>
    <property type="match status" value="1"/>
</dbReference>
<dbReference type="PROSITE" id="PS51375">
    <property type="entry name" value="PPR"/>
    <property type="match status" value="3"/>
</dbReference>
<dbReference type="InterPro" id="IPR002885">
    <property type="entry name" value="PPR_rpt"/>
</dbReference>
<feature type="repeat" description="PPR" evidence="3">
    <location>
        <begin position="169"/>
        <end position="203"/>
    </location>
</feature>
<dbReference type="PANTHER" id="PTHR45717:SF4">
    <property type="entry name" value="OS04G0450200 PROTEIN"/>
    <property type="match status" value="1"/>
</dbReference>
<dbReference type="GO" id="GO:0005739">
    <property type="term" value="C:mitochondrion"/>
    <property type="evidence" value="ECO:0007669"/>
    <property type="project" value="TreeGrafter"/>
</dbReference>
<dbReference type="GO" id="GO:0003729">
    <property type="term" value="F:mRNA binding"/>
    <property type="evidence" value="ECO:0007669"/>
    <property type="project" value="UniProtKB-ARBA"/>
</dbReference>
<protein>
    <recommendedName>
        <fullName evidence="6">Pentatricopeptide repeat-containing protein</fullName>
    </recommendedName>
</protein>
<feature type="repeat" description="PPR" evidence="3">
    <location>
        <begin position="239"/>
        <end position="269"/>
    </location>
</feature>
<dbReference type="FunFam" id="1.25.40.10:FF:001248">
    <property type="entry name" value="Pentatricopeptide repeat-containing protein At5g09450, mitochondrial"/>
    <property type="match status" value="1"/>
</dbReference>
<dbReference type="Proteomes" id="UP001154282">
    <property type="component" value="Unassembled WGS sequence"/>
</dbReference>
<comment type="caution">
    <text evidence="4">The sequence shown here is derived from an EMBL/GenBank/DDBJ whole genome shotgun (WGS) entry which is preliminary data.</text>
</comment>
<organism evidence="4 5">
    <name type="scientific">Linum tenue</name>
    <dbReference type="NCBI Taxonomy" id="586396"/>
    <lineage>
        <taxon>Eukaryota</taxon>
        <taxon>Viridiplantae</taxon>
        <taxon>Streptophyta</taxon>
        <taxon>Embryophyta</taxon>
        <taxon>Tracheophyta</taxon>
        <taxon>Spermatophyta</taxon>
        <taxon>Magnoliopsida</taxon>
        <taxon>eudicotyledons</taxon>
        <taxon>Gunneridae</taxon>
        <taxon>Pentapetalae</taxon>
        <taxon>rosids</taxon>
        <taxon>fabids</taxon>
        <taxon>Malpighiales</taxon>
        <taxon>Linaceae</taxon>
        <taxon>Linum</taxon>
    </lineage>
</organism>
<keyword evidence="2" id="KW-0677">Repeat</keyword>
<dbReference type="InterPro" id="IPR011990">
    <property type="entry name" value="TPR-like_helical_dom_sf"/>
</dbReference>
<comment type="similarity">
    <text evidence="1">Belongs to the PPR family. P subfamily.</text>
</comment>